<dbReference type="PANTHER" id="PTHR47099">
    <property type="entry name" value="METHYLCOBAMIDE:COM METHYLTRANSFERASE MTBA"/>
    <property type="match status" value="1"/>
</dbReference>
<dbReference type="EMBL" id="DTEN01000108">
    <property type="protein sequence ID" value="HGI74569.1"/>
    <property type="molecule type" value="Genomic_DNA"/>
</dbReference>
<dbReference type="InterPro" id="IPR038071">
    <property type="entry name" value="UROD/MetE-like_sf"/>
</dbReference>
<dbReference type="InterPro" id="IPR000257">
    <property type="entry name" value="Uroporphyrinogen_deCOase"/>
</dbReference>
<evidence type="ECO:0000313" key="2">
    <source>
        <dbReference type="EMBL" id="HGI74569.1"/>
    </source>
</evidence>
<comment type="caution">
    <text evidence="2">The sequence shown here is derived from an EMBL/GenBank/DDBJ whole genome shotgun (WGS) entry which is preliminary data.</text>
</comment>
<dbReference type="InterPro" id="IPR052024">
    <property type="entry name" value="Methanogen_methyltrans"/>
</dbReference>
<sequence length="396" mass="45000">MTQEERYQARLKRYTTALRNGKPDMVPIRPFVAEFVAKYAGVSIQAATHDYRVAFEACLRCAEDFDWDAVVPNMIYVWTGLVQAVGLKYYGIPGLDLPENVAFQYKEPPEEYAFMRPDEYDLLIADPTDYLLNVWLPRVSNFIKPPLEKVTVEHNLALLKGGMAMMEYFNALGGLVQELRTRCGTVAAISGMLKAPLDILADKLRGYYGLVSDLHARPEKVLAACEALMPHLFRIALDGADPAKNVPIAFWMHRGCVPFINPEHFRKIYWPTVKPIVEELWKRGHQVLFYAEGNWDYHLEAFRELPPGSIVYHVDKGDIFRIHRVLGDRFCLSGGLPNDLLALGTPEEVRAYCKRLIDGVARDGGYIMDAGAIIQDDAKIENVRAMTEFTREYGQY</sequence>
<gene>
    <name evidence="2" type="ORF">ENU96_02665</name>
</gene>
<dbReference type="AlphaFoldDB" id="A0A7V4DGC4"/>
<organism evidence="2">
    <name type="scientific">Candidatus Caldatribacterium californiense</name>
    <dbReference type="NCBI Taxonomy" id="1454726"/>
    <lineage>
        <taxon>Bacteria</taxon>
        <taxon>Pseudomonadati</taxon>
        <taxon>Atribacterota</taxon>
        <taxon>Atribacteria</taxon>
        <taxon>Atribacterales</taxon>
        <taxon>Candidatus Caldatribacteriaceae</taxon>
        <taxon>Candidatus Caldatribacterium</taxon>
    </lineage>
</organism>
<protein>
    <recommendedName>
        <fullName evidence="1">Uroporphyrinogen decarboxylase (URO-D) domain-containing protein</fullName>
    </recommendedName>
</protein>
<reference evidence="2" key="1">
    <citation type="journal article" date="2020" name="mSystems">
        <title>Genome- and Community-Level Interaction Insights into Carbon Utilization and Element Cycling Functions of Hydrothermarchaeota in Hydrothermal Sediment.</title>
        <authorList>
            <person name="Zhou Z."/>
            <person name="Liu Y."/>
            <person name="Xu W."/>
            <person name="Pan J."/>
            <person name="Luo Z.H."/>
            <person name="Li M."/>
        </authorList>
    </citation>
    <scope>NUCLEOTIDE SEQUENCE [LARGE SCALE GENOMIC DNA]</scope>
    <source>
        <strain evidence="2">SpSt-716</strain>
    </source>
</reference>
<dbReference type="Gene3D" id="3.20.20.210">
    <property type="match status" value="1"/>
</dbReference>
<dbReference type="SUPFAM" id="SSF51726">
    <property type="entry name" value="UROD/MetE-like"/>
    <property type="match status" value="1"/>
</dbReference>
<proteinExistence type="predicted"/>
<dbReference type="PANTHER" id="PTHR47099:SF1">
    <property type="entry name" value="METHYLCOBAMIDE:COM METHYLTRANSFERASE MTBA"/>
    <property type="match status" value="1"/>
</dbReference>
<name>A0A7V4DGC4_9BACT</name>
<dbReference type="Pfam" id="PF01208">
    <property type="entry name" value="URO-D"/>
    <property type="match status" value="1"/>
</dbReference>
<evidence type="ECO:0000259" key="1">
    <source>
        <dbReference type="Pfam" id="PF01208"/>
    </source>
</evidence>
<accession>A0A7V4DGC4</accession>
<dbReference type="GO" id="GO:0006779">
    <property type="term" value="P:porphyrin-containing compound biosynthetic process"/>
    <property type="evidence" value="ECO:0007669"/>
    <property type="project" value="InterPro"/>
</dbReference>
<feature type="domain" description="Uroporphyrinogen decarboxylase (URO-D)" evidence="1">
    <location>
        <begin position="172"/>
        <end position="393"/>
    </location>
</feature>
<dbReference type="GO" id="GO:0004853">
    <property type="term" value="F:uroporphyrinogen decarboxylase activity"/>
    <property type="evidence" value="ECO:0007669"/>
    <property type="project" value="InterPro"/>
</dbReference>